<dbReference type="Pfam" id="PF00392">
    <property type="entry name" value="GntR"/>
    <property type="match status" value="1"/>
</dbReference>
<dbReference type="Gene3D" id="1.20.120.530">
    <property type="entry name" value="GntR ligand-binding domain-like"/>
    <property type="match status" value="1"/>
</dbReference>
<dbReference type="AlphaFoldDB" id="A0A175R4Y6"/>
<dbReference type="SUPFAM" id="SSF48008">
    <property type="entry name" value="GntR ligand-binding domain-like"/>
    <property type="match status" value="1"/>
</dbReference>
<dbReference type="PANTHER" id="PTHR43537:SF5">
    <property type="entry name" value="UXU OPERON TRANSCRIPTIONAL REGULATOR"/>
    <property type="match status" value="1"/>
</dbReference>
<dbReference type="PATRIC" id="fig|401562.3.peg.3909"/>
<reference evidence="5 6" key="1">
    <citation type="journal article" date="2016" name="Front. Microbiol.">
        <title>Genomic Resource of Rice Seed Associated Bacteria.</title>
        <authorList>
            <person name="Midha S."/>
            <person name="Bansal K."/>
            <person name="Sharma S."/>
            <person name="Kumar N."/>
            <person name="Patil P.P."/>
            <person name="Chaudhry V."/>
            <person name="Patil P.B."/>
        </authorList>
    </citation>
    <scope>NUCLEOTIDE SEQUENCE [LARGE SCALE GENOMIC DNA]</scope>
    <source>
        <strain evidence="5 6">NS226</strain>
    </source>
</reference>
<dbReference type="PROSITE" id="PS50949">
    <property type="entry name" value="HTH_GNTR"/>
    <property type="match status" value="1"/>
</dbReference>
<accession>A0A175R4Y6</accession>
<dbReference type="Gene3D" id="1.10.10.10">
    <property type="entry name" value="Winged helix-like DNA-binding domain superfamily/Winged helix DNA-binding domain"/>
    <property type="match status" value="1"/>
</dbReference>
<dbReference type="STRING" id="401562.NS365_15920"/>
<dbReference type="RefSeq" id="WP_058636300.1">
    <property type="nucleotide sequence ID" value="NZ_LDPZ01000053.1"/>
</dbReference>
<dbReference type="SMART" id="SM00895">
    <property type="entry name" value="FCD"/>
    <property type="match status" value="1"/>
</dbReference>
<dbReference type="InterPro" id="IPR008920">
    <property type="entry name" value="TF_FadR/GntR_C"/>
</dbReference>
<dbReference type="InterPro" id="IPR036390">
    <property type="entry name" value="WH_DNA-bd_sf"/>
</dbReference>
<evidence type="ECO:0000256" key="3">
    <source>
        <dbReference type="ARBA" id="ARBA00023163"/>
    </source>
</evidence>
<dbReference type="PANTHER" id="PTHR43537">
    <property type="entry name" value="TRANSCRIPTIONAL REGULATOR, GNTR FAMILY"/>
    <property type="match status" value="1"/>
</dbReference>
<evidence type="ECO:0000259" key="4">
    <source>
        <dbReference type="PROSITE" id="PS50949"/>
    </source>
</evidence>
<dbReference type="GO" id="GO:0003700">
    <property type="term" value="F:DNA-binding transcription factor activity"/>
    <property type="evidence" value="ECO:0007669"/>
    <property type="project" value="InterPro"/>
</dbReference>
<gene>
    <name evidence="5" type="ORF">NS226_18985</name>
</gene>
<dbReference type="PRINTS" id="PR00035">
    <property type="entry name" value="HTHGNTR"/>
</dbReference>
<organism evidence="5 6">
    <name type="scientific">Aureimonas ureilytica</name>
    <dbReference type="NCBI Taxonomy" id="401562"/>
    <lineage>
        <taxon>Bacteria</taxon>
        <taxon>Pseudomonadati</taxon>
        <taxon>Pseudomonadota</taxon>
        <taxon>Alphaproteobacteria</taxon>
        <taxon>Hyphomicrobiales</taxon>
        <taxon>Aurantimonadaceae</taxon>
        <taxon>Aureimonas</taxon>
    </lineage>
</organism>
<protein>
    <recommendedName>
        <fullName evidence="4">HTH gntR-type domain-containing protein</fullName>
    </recommendedName>
</protein>
<comment type="caution">
    <text evidence="5">The sequence shown here is derived from an EMBL/GenBank/DDBJ whole genome shotgun (WGS) entry which is preliminary data.</text>
</comment>
<evidence type="ECO:0000256" key="2">
    <source>
        <dbReference type="ARBA" id="ARBA00023125"/>
    </source>
</evidence>
<proteinExistence type="predicted"/>
<evidence type="ECO:0000313" key="5">
    <source>
        <dbReference type="EMBL" id="KTQ85808.1"/>
    </source>
</evidence>
<name>A0A175R4Y6_9HYPH</name>
<dbReference type="OrthoDB" id="6087511at2"/>
<dbReference type="Proteomes" id="UP000078272">
    <property type="component" value="Unassembled WGS sequence"/>
</dbReference>
<sequence length="258" mass="28762">MPLSEFILENAPELREAIVRRNVRDVVAEKIAMLIASGVLQVGDDLPSERDLAAALQVSRESVRGGVQILAGKGLLAVLHGARTRVCSDEVGPEFRRAREARLINAYELDDVHAARLVNERIVVGDAAERMDEETLRSLRQSLAMQASALEDPVRFLVLDREFHMAIYRRCANPVLAEFVGDLFGYMMQQRHRAVSEPGAIARSHADHAEILRALEGRNREATVRAFDVHIDRIYETTRRVMGLPPAAHSAEKTRLTG</sequence>
<evidence type="ECO:0000313" key="6">
    <source>
        <dbReference type="Proteomes" id="UP000078272"/>
    </source>
</evidence>
<dbReference type="SMART" id="SM00345">
    <property type="entry name" value="HTH_GNTR"/>
    <property type="match status" value="1"/>
</dbReference>
<dbReference type="GO" id="GO:0003677">
    <property type="term" value="F:DNA binding"/>
    <property type="evidence" value="ECO:0007669"/>
    <property type="project" value="UniProtKB-KW"/>
</dbReference>
<evidence type="ECO:0000256" key="1">
    <source>
        <dbReference type="ARBA" id="ARBA00023015"/>
    </source>
</evidence>
<dbReference type="InterPro" id="IPR036388">
    <property type="entry name" value="WH-like_DNA-bd_sf"/>
</dbReference>
<keyword evidence="3" id="KW-0804">Transcription</keyword>
<dbReference type="Pfam" id="PF07729">
    <property type="entry name" value="FCD"/>
    <property type="match status" value="1"/>
</dbReference>
<feature type="domain" description="HTH gntR-type" evidence="4">
    <location>
        <begin position="21"/>
        <end position="89"/>
    </location>
</feature>
<dbReference type="InterPro" id="IPR011711">
    <property type="entry name" value="GntR_C"/>
</dbReference>
<keyword evidence="2" id="KW-0238">DNA-binding</keyword>
<dbReference type="EMBL" id="LDPZ01000053">
    <property type="protein sequence ID" value="KTQ85808.1"/>
    <property type="molecule type" value="Genomic_DNA"/>
</dbReference>
<dbReference type="CDD" id="cd07377">
    <property type="entry name" value="WHTH_GntR"/>
    <property type="match status" value="1"/>
</dbReference>
<dbReference type="InterPro" id="IPR000524">
    <property type="entry name" value="Tscrpt_reg_HTH_GntR"/>
</dbReference>
<keyword evidence="1" id="KW-0805">Transcription regulation</keyword>
<dbReference type="SUPFAM" id="SSF46785">
    <property type="entry name" value="Winged helix' DNA-binding domain"/>
    <property type="match status" value="1"/>
</dbReference>